<name>A0AAD9MG64_9PEZI</name>
<feature type="transmembrane region" description="Helical" evidence="8">
    <location>
        <begin position="362"/>
        <end position="382"/>
    </location>
</feature>
<keyword evidence="2" id="KW-0507">mRNA processing</keyword>
<feature type="transmembrane region" description="Helical" evidence="8">
    <location>
        <begin position="245"/>
        <end position="263"/>
    </location>
</feature>
<dbReference type="GO" id="GO:0016020">
    <property type="term" value="C:membrane"/>
    <property type="evidence" value="ECO:0007669"/>
    <property type="project" value="TreeGrafter"/>
</dbReference>
<dbReference type="InterPro" id="IPR035979">
    <property type="entry name" value="RBD_domain_sf"/>
</dbReference>
<organism evidence="10 11">
    <name type="scientific">Phyllachora maydis</name>
    <dbReference type="NCBI Taxonomy" id="1825666"/>
    <lineage>
        <taxon>Eukaryota</taxon>
        <taxon>Fungi</taxon>
        <taxon>Dikarya</taxon>
        <taxon>Ascomycota</taxon>
        <taxon>Pezizomycotina</taxon>
        <taxon>Sordariomycetes</taxon>
        <taxon>Sordariomycetidae</taxon>
        <taxon>Phyllachorales</taxon>
        <taxon>Phyllachoraceae</taxon>
        <taxon>Phyllachora</taxon>
    </lineage>
</organism>
<dbReference type="FunFam" id="3.30.70.330:FF:000286">
    <property type="entry name" value="Putative pre-mRNA branch site protein p14"/>
    <property type="match status" value="1"/>
</dbReference>
<comment type="caution">
    <text evidence="10">The sequence shown here is derived from an EMBL/GenBank/DDBJ whole genome shotgun (WGS) entry which is preliminary data.</text>
</comment>
<dbReference type="Pfam" id="PF12400">
    <property type="entry name" value="STIMATE"/>
    <property type="match status" value="1"/>
</dbReference>
<dbReference type="Proteomes" id="UP001217918">
    <property type="component" value="Unassembled WGS sequence"/>
</dbReference>
<feature type="transmembrane region" description="Helical" evidence="8">
    <location>
        <begin position="202"/>
        <end position="224"/>
    </location>
</feature>
<keyword evidence="4" id="KW-0508">mRNA splicing</keyword>
<dbReference type="GO" id="GO:0005634">
    <property type="term" value="C:nucleus"/>
    <property type="evidence" value="ECO:0007669"/>
    <property type="project" value="UniProtKB-SubCell"/>
</dbReference>
<evidence type="ECO:0000313" key="11">
    <source>
        <dbReference type="Proteomes" id="UP001217918"/>
    </source>
</evidence>
<evidence type="ECO:0000259" key="9">
    <source>
        <dbReference type="PROSITE" id="PS50102"/>
    </source>
</evidence>
<evidence type="ECO:0000313" key="10">
    <source>
        <dbReference type="EMBL" id="KAK2072663.1"/>
    </source>
</evidence>
<dbReference type="PROSITE" id="PS50102">
    <property type="entry name" value="RRM"/>
    <property type="match status" value="1"/>
</dbReference>
<evidence type="ECO:0000256" key="3">
    <source>
        <dbReference type="ARBA" id="ARBA00022884"/>
    </source>
</evidence>
<keyword evidence="11" id="KW-1185">Reference proteome</keyword>
<dbReference type="InterPro" id="IPR034150">
    <property type="entry name" value="SF3B6_RRM"/>
</dbReference>
<keyword evidence="8" id="KW-0812">Transmembrane</keyword>
<keyword evidence="8" id="KW-0472">Membrane</keyword>
<dbReference type="EMBL" id="JAQQPM010000006">
    <property type="protein sequence ID" value="KAK2072663.1"/>
    <property type="molecule type" value="Genomic_DNA"/>
</dbReference>
<dbReference type="CDD" id="cd12241">
    <property type="entry name" value="RRM_SF3B14"/>
    <property type="match status" value="1"/>
</dbReference>
<dbReference type="InterPro" id="IPR012677">
    <property type="entry name" value="Nucleotide-bd_a/b_plait_sf"/>
</dbReference>
<evidence type="ECO:0000256" key="6">
    <source>
        <dbReference type="PROSITE-ProRule" id="PRU00176"/>
    </source>
</evidence>
<evidence type="ECO:0000256" key="2">
    <source>
        <dbReference type="ARBA" id="ARBA00022664"/>
    </source>
</evidence>
<gene>
    <name evidence="10" type="ORF">P8C59_007001</name>
</gene>
<keyword evidence="8" id="KW-1133">Transmembrane helix</keyword>
<evidence type="ECO:0000256" key="8">
    <source>
        <dbReference type="SAM" id="Phobius"/>
    </source>
</evidence>
<dbReference type="PANTHER" id="PTHR31735">
    <property type="entry name" value="VACUOLAR MEMBRANE PROTEIN YPL162C"/>
    <property type="match status" value="1"/>
</dbReference>
<proteinExistence type="predicted"/>
<keyword evidence="3 6" id="KW-0694">RNA-binding</keyword>
<feature type="domain" description="RRM" evidence="9">
    <location>
        <begin position="13"/>
        <end position="88"/>
    </location>
</feature>
<dbReference type="GO" id="GO:0006397">
    <property type="term" value="P:mRNA processing"/>
    <property type="evidence" value="ECO:0007669"/>
    <property type="project" value="UniProtKB-KW"/>
</dbReference>
<evidence type="ECO:0000256" key="5">
    <source>
        <dbReference type="ARBA" id="ARBA00023242"/>
    </source>
</evidence>
<feature type="region of interest" description="Disordered" evidence="7">
    <location>
        <begin position="520"/>
        <end position="545"/>
    </location>
</feature>
<feature type="compositionally biased region" description="Gly residues" evidence="7">
    <location>
        <begin position="444"/>
        <end position="455"/>
    </location>
</feature>
<comment type="subcellular location">
    <subcellularLocation>
        <location evidence="1">Nucleus</location>
    </subcellularLocation>
</comment>
<dbReference type="AlphaFoldDB" id="A0AAD9MG64"/>
<sequence length="545" mass="59551">MSRTGKLAPEVNRALFVKNLSYSVTPEELFELFGRYGAIRQVRQGIANNTKGTAFVVYEDVMDAKQACDKLNGFNFQNRYLVVLYHQPEKMIKSKEDLEARKENLEPRGNANCRPPIALPGHDRPGVGIDKPQAAALSTPVLVSITPTPTPTPMPTTMLGPVGAVATAAAAATAAAVLPPIIAQPPPPPANPLDDNPTECRLLGPFAIFVQLALGGLALLSLVYKRWRERPQRPVKIWFFDVSKQVFGSVLVHIANVFMSMLTSGRFSIKVEPATVAVGQAARRAVVALASRVDEPYLPNPCSFYLLNLAIDTTLGIPVLILLLRLTTMLVARTSLGKPIESIESGHYGHPPQAWWWLKQSLIYFCGLMGMKVCVLILFMLLPWISRIGDWALSWTEGNEKLQIVFVMMLFPLIMNAMQYYIIDSFIKEKKPSDGFHPGEAHRGPGGGGGGGGVGDVRDPDLGSYDQLTISDDDGDESSEDEAGVEDGFKRVHGSTRSRNDEVLAIHYYTGECYGTHVSRSLSTSLQLPVQEQEVKKGGPEGSPL</sequence>
<keyword evidence="5" id="KW-0539">Nucleus</keyword>
<dbReference type="SMART" id="SM00360">
    <property type="entry name" value="RRM"/>
    <property type="match status" value="1"/>
</dbReference>
<reference evidence="10" key="1">
    <citation type="journal article" date="2023" name="Mol. Plant Microbe Interact.">
        <title>Elucidating the Obligate Nature and Biological Capacity of an Invasive Fungal Corn Pathogen.</title>
        <authorList>
            <person name="MacCready J.S."/>
            <person name="Roggenkamp E.M."/>
            <person name="Gdanetz K."/>
            <person name="Chilvers M.I."/>
        </authorList>
    </citation>
    <scope>NUCLEOTIDE SEQUENCE</scope>
    <source>
        <strain evidence="10">PM02</strain>
    </source>
</reference>
<feature type="region of interest" description="Disordered" evidence="7">
    <location>
        <begin position="434"/>
        <end position="493"/>
    </location>
</feature>
<dbReference type="GO" id="GO:0003723">
    <property type="term" value="F:RNA binding"/>
    <property type="evidence" value="ECO:0007669"/>
    <property type="project" value="UniProtKB-UniRule"/>
</dbReference>
<dbReference type="InterPro" id="IPR000504">
    <property type="entry name" value="RRM_dom"/>
</dbReference>
<dbReference type="Gene3D" id="3.30.70.330">
    <property type="match status" value="1"/>
</dbReference>
<dbReference type="PANTHER" id="PTHR31735:SF1">
    <property type="entry name" value="VACUOLAR MEMBRANE PROTEIN YPL162C"/>
    <property type="match status" value="1"/>
</dbReference>
<feature type="transmembrane region" description="Helical" evidence="8">
    <location>
        <begin position="304"/>
        <end position="324"/>
    </location>
</feature>
<feature type="transmembrane region" description="Helical" evidence="8">
    <location>
        <begin position="162"/>
        <end position="182"/>
    </location>
</feature>
<evidence type="ECO:0000256" key="1">
    <source>
        <dbReference type="ARBA" id="ARBA00004123"/>
    </source>
</evidence>
<feature type="compositionally biased region" description="Acidic residues" evidence="7">
    <location>
        <begin position="471"/>
        <end position="485"/>
    </location>
</feature>
<evidence type="ECO:0000256" key="4">
    <source>
        <dbReference type="ARBA" id="ARBA00023187"/>
    </source>
</evidence>
<dbReference type="InterPro" id="IPR022127">
    <property type="entry name" value="STIMATE/YPL162C"/>
</dbReference>
<feature type="compositionally biased region" description="Basic and acidic residues" evidence="7">
    <location>
        <begin position="434"/>
        <end position="443"/>
    </location>
</feature>
<dbReference type="Pfam" id="PF00076">
    <property type="entry name" value="RRM_1"/>
    <property type="match status" value="1"/>
</dbReference>
<evidence type="ECO:0000256" key="7">
    <source>
        <dbReference type="SAM" id="MobiDB-lite"/>
    </source>
</evidence>
<dbReference type="SUPFAM" id="SSF54928">
    <property type="entry name" value="RNA-binding domain, RBD"/>
    <property type="match status" value="1"/>
</dbReference>
<protein>
    <recommendedName>
        <fullName evidence="9">RRM domain-containing protein</fullName>
    </recommendedName>
</protein>
<dbReference type="GO" id="GO:0008380">
    <property type="term" value="P:RNA splicing"/>
    <property type="evidence" value="ECO:0007669"/>
    <property type="project" value="UniProtKB-KW"/>
</dbReference>
<feature type="transmembrane region" description="Helical" evidence="8">
    <location>
        <begin position="402"/>
        <end position="423"/>
    </location>
</feature>
<feature type="compositionally biased region" description="Polar residues" evidence="7">
    <location>
        <begin position="520"/>
        <end position="530"/>
    </location>
</feature>
<accession>A0AAD9MG64</accession>